<reference evidence="1" key="1">
    <citation type="submission" date="2021-05" db="EMBL/GenBank/DDBJ databases">
        <title>Genome of Sphingobium sp. strain.</title>
        <authorList>
            <person name="Fan R."/>
        </authorList>
    </citation>
    <scope>NUCLEOTIDE SEQUENCE</scope>
    <source>
        <strain evidence="1">H33</strain>
    </source>
</reference>
<accession>A0A9X1IT93</accession>
<gene>
    <name evidence="1" type="ORF">KK488_19250</name>
</gene>
<dbReference type="EMBL" id="JAHGAW010000014">
    <property type="protein sequence ID" value="MBT2189090.1"/>
    <property type="molecule type" value="Genomic_DNA"/>
</dbReference>
<comment type="caution">
    <text evidence="1">The sequence shown here is derived from an EMBL/GenBank/DDBJ whole genome shotgun (WGS) entry which is preliminary data.</text>
</comment>
<evidence type="ECO:0000313" key="1">
    <source>
        <dbReference type="EMBL" id="MBT2189090.1"/>
    </source>
</evidence>
<proteinExistence type="predicted"/>
<evidence type="ECO:0000313" key="2">
    <source>
        <dbReference type="Proteomes" id="UP001138757"/>
    </source>
</evidence>
<dbReference type="Proteomes" id="UP001138757">
    <property type="component" value="Unassembled WGS sequence"/>
</dbReference>
<sequence length="61" mass="6338">MNERIACTVAVEEPACLMFDFPLAASWSPAWPATSATLAEDDATAVPGITANALTSQDSPL</sequence>
<keyword evidence="2" id="KW-1185">Reference proteome</keyword>
<dbReference type="RefSeq" id="WP_214625342.1">
    <property type="nucleotide sequence ID" value="NZ_JAHGAW010000014.1"/>
</dbReference>
<protein>
    <submittedName>
        <fullName evidence="1">Uncharacterized protein</fullName>
    </submittedName>
</protein>
<dbReference type="AlphaFoldDB" id="A0A9X1IT93"/>
<name>A0A9X1IT93_9SPHN</name>
<organism evidence="1 2">
    <name type="scientific">Sphingobium nicotianae</name>
    <dbReference type="NCBI Taxonomy" id="2782607"/>
    <lineage>
        <taxon>Bacteria</taxon>
        <taxon>Pseudomonadati</taxon>
        <taxon>Pseudomonadota</taxon>
        <taxon>Alphaproteobacteria</taxon>
        <taxon>Sphingomonadales</taxon>
        <taxon>Sphingomonadaceae</taxon>
        <taxon>Sphingobium</taxon>
    </lineage>
</organism>